<dbReference type="InterPro" id="IPR016024">
    <property type="entry name" value="ARM-type_fold"/>
</dbReference>
<evidence type="ECO:0000259" key="6">
    <source>
        <dbReference type="PROSITE" id="PS50250"/>
    </source>
</evidence>
<dbReference type="FunFam" id="1.10.10.10:FF:000212">
    <property type="entry name" value="Eukaryotic translation initiation factor 3 subunit K"/>
    <property type="match status" value="1"/>
</dbReference>
<dbReference type="GO" id="GO:0043022">
    <property type="term" value="F:ribosome binding"/>
    <property type="evidence" value="ECO:0007669"/>
    <property type="project" value="InterPro"/>
</dbReference>
<dbReference type="SUPFAM" id="SSF46785">
    <property type="entry name" value="Winged helix' DNA-binding domain"/>
    <property type="match status" value="1"/>
</dbReference>
<dbReference type="GO" id="GO:0003723">
    <property type="term" value="F:RNA binding"/>
    <property type="evidence" value="ECO:0007669"/>
    <property type="project" value="UniProtKB-UniRule"/>
</dbReference>
<comment type="similarity">
    <text evidence="5">Belongs to the eIF-3 subunit K family.</text>
</comment>
<dbReference type="Gene3D" id="1.10.10.10">
    <property type="entry name" value="Winged helix-like DNA-binding domain superfamily/Winged helix DNA-binding domain"/>
    <property type="match status" value="1"/>
</dbReference>
<dbReference type="GO" id="GO:0001732">
    <property type="term" value="P:formation of cytoplasmic translation initiation complex"/>
    <property type="evidence" value="ECO:0007669"/>
    <property type="project" value="UniProtKB-UniRule"/>
</dbReference>
<protein>
    <recommendedName>
        <fullName evidence="5">Eukaryotic translation initiation factor 3 subunit K</fullName>
        <shortName evidence="5">eIF3k</shortName>
    </recommendedName>
    <alternativeName>
        <fullName evidence="5">eIF-3 p25</fullName>
    </alternativeName>
</protein>
<reference evidence="7 8" key="1">
    <citation type="submission" date="2021-06" db="EMBL/GenBank/DDBJ databases">
        <title>Caerostris extrusa draft genome.</title>
        <authorList>
            <person name="Kono N."/>
            <person name="Arakawa K."/>
        </authorList>
    </citation>
    <scope>NUCLEOTIDE SEQUENCE [LARGE SCALE GENOMIC DNA]</scope>
</reference>
<dbReference type="Pfam" id="PF10075">
    <property type="entry name" value="CSN8_PSD8_EIF3K"/>
    <property type="match status" value="1"/>
</dbReference>
<dbReference type="InterPro" id="IPR016020">
    <property type="entry name" value="Transl_init_fac_sub12_N_euk"/>
</dbReference>
<gene>
    <name evidence="7" type="primary">eif3k</name>
    <name evidence="7" type="ORF">CEXT_642871</name>
</gene>
<comment type="caution">
    <text evidence="7">The sequence shown here is derived from an EMBL/GenBank/DDBJ whole genome shotgun (WGS) entry which is preliminary data.</text>
</comment>
<dbReference type="GO" id="GO:0003743">
    <property type="term" value="F:translation initiation factor activity"/>
    <property type="evidence" value="ECO:0007669"/>
    <property type="project" value="UniProtKB-UniRule"/>
</dbReference>
<evidence type="ECO:0000256" key="2">
    <source>
        <dbReference type="ARBA" id="ARBA00022540"/>
    </source>
</evidence>
<keyword evidence="2 5" id="KW-0396">Initiation factor</keyword>
<dbReference type="InterPro" id="IPR000717">
    <property type="entry name" value="PCI_dom"/>
</dbReference>
<organism evidence="7 8">
    <name type="scientific">Caerostris extrusa</name>
    <name type="common">Bark spider</name>
    <name type="synonym">Caerostris bankana</name>
    <dbReference type="NCBI Taxonomy" id="172846"/>
    <lineage>
        <taxon>Eukaryota</taxon>
        <taxon>Metazoa</taxon>
        <taxon>Ecdysozoa</taxon>
        <taxon>Arthropoda</taxon>
        <taxon>Chelicerata</taxon>
        <taxon>Arachnida</taxon>
        <taxon>Araneae</taxon>
        <taxon>Araneomorphae</taxon>
        <taxon>Entelegynae</taxon>
        <taxon>Araneoidea</taxon>
        <taxon>Araneidae</taxon>
        <taxon>Caerostris</taxon>
    </lineage>
</organism>
<keyword evidence="1 5" id="KW-0963">Cytoplasm</keyword>
<dbReference type="PROSITE" id="PS50250">
    <property type="entry name" value="PCI"/>
    <property type="match status" value="1"/>
</dbReference>
<dbReference type="InterPro" id="IPR009374">
    <property type="entry name" value="eIF3k"/>
</dbReference>
<dbReference type="EMBL" id="BPLR01003355">
    <property type="protein sequence ID" value="GIX83647.1"/>
    <property type="molecule type" value="Genomic_DNA"/>
</dbReference>
<dbReference type="Proteomes" id="UP001054945">
    <property type="component" value="Unassembled WGS sequence"/>
</dbReference>
<dbReference type="InterPro" id="IPR036388">
    <property type="entry name" value="WH-like_DNA-bd_sf"/>
</dbReference>
<evidence type="ECO:0000313" key="8">
    <source>
        <dbReference type="Proteomes" id="UP001054945"/>
    </source>
</evidence>
<feature type="domain" description="PCI" evidence="6">
    <location>
        <begin position="40"/>
        <end position="202"/>
    </location>
</feature>
<comment type="function">
    <text evidence="5">Component of the eukaryotic translation initiation factor 3 (eIF-3) complex, which is involved in protein synthesis of a specialized repertoire of mRNAs and, together with other initiation factors, stimulates binding of mRNA and methionyl-tRNAi to the 40S ribosome. The eIF-3 complex specifically targets and initiates translation of a subset of mRNAs involved in cell proliferation.</text>
</comment>
<evidence type="ECO:0000256" key="3">
    <source>
        <dbReference type="ARBA" id="ARBA00022917"/>
    </source>
</evidence>
<dbReference type="HAMAP" id="MF_03010">
    <property type="entry name" value="eIF3k"/>
    <property type="match status" value="1"/>
</dbReference>
<keyword evidence="3 5" id="KW-0648">Protein biosynthesis</keyword>
<dbReference type="GO" id="GO:0016282">
    <property type="term" value="C:eukaryotic 43S preinitiation complex"/>
    <property type="evidence" value="ECO:0007669"/>
    <property type="project" value="UniProtKB-UniRule"/>
</dbReference>
<proteinExistence type="inferred from homology"/>
<sequence length="216" mass="25162">MARAMQETVALMLKGIDRYNPENLPTLEKYVELQAREGAYDLEANLAVLKLYQFNPTQYRLPVVQMILLKALANLPHTHFVLCKCLIDQQNLDHEEIKHIVYLHDLLETCHFKTFWDDMKKVTKIVLGISGFEDSVRDYICHVVNITYNNIEKETLSTFLGGLNDYQMKAWMNKYGWKENGKNLIFISNQEENIKTKNITEKIDFDSVAAIMQLAR</sequence>
<dbReference type="PANTHER" id="PTHR13022:SF0">
    <property type="entry name" value="EUKARYOTIC TRANSLATION INITIATION FACTOR 3 SUBUNIT K"/>
    <property type="match status" value="1"/>
</dbReference>
<dbReference type="AlphaFoldDB" id="A0AAV4NFQ7"/>
<evidence type="ECO:0000256" key="5">
    <source>
        <dbReference type="HAMAP-Rule" id="MF_03010"/>
    </source>
</evidence>
<evidence type="ECO:0000256" key="4">
    <source>
        <dbReference type="ARBA" id="ARBA00057041"/>
    </source>
</evidence>
<dbReference type="InterPro" id="IPR033464">
    <property type="entry name" value="CSN8_PSD8_EIF3K"/>
</dbReference>
<comment type="function">
    <text evidence="4">Component of the eukaryotic translation initiation factor 3 (eIF-3) complex, which is required for several steps in the initiation of protein synthesis. The eIF-3 complex associates with the 40S ribosome and facilitates the recruitment of eIF-1, eIF-1A, eIF-2:GTP:methionyl-tRNAi and eIF-5 to form the 43S pre-initiation complex (43S PIC). The eIF-3 complex stimulates mRNA recruitment to the 43S PIC and scanning of the mRNA for AUG recognition. The eIF-3 complex is also required for disassembly and recycling of post-termination ribosomal complexes and subsequently prevents premature joining of the 40S and 60S ribosomal subunits prior to initiation. The eIF-3 complex specifically targets and initiates translation of a subset of mRNAs involved in cell proliferation, including cell cycling, differentiation and apoptosis, and uses different modes of RNA stem-loop binding to exert either translational activation or repression.</text>
</comment>
<keyword evidence="8" id="KW-1185">Reference proteome</keyword>
<evidence type="ECO:0000313" key="7">
    <source>
        <dbReference type="EMBL" id="GIX83647.1"/>
    </source>
</evidence>
<dbReference type="GO" id="GO:0033290">
    <property type="term" value="C:eukaryotic 48S preinitiation complex"/>
    <property type="evidence" value="ECO:0007669"/>
    <property type="project" value="UniProtKB-UniRule"/>
</dbReference>
<dbReference type="GO" id="GO:0005852">
    <property type="term" value="C:eukaryotic translation initiation factor 3 complex"/>
    <property type="evidence" value="ECO:0007669"/>
    <property type="project" value="UniProtKB-UniRule"/>
</dbReference>
<accession>A0AAV4NFQ7</accession>
<name>A0AAV4NFQ7_CAEEX</name>
<evidence type="ECO:0000256" key="1">
    <source>
        <dbReference type="ARBA" id="ARBA00022490"/>
    </source>
</evidence>
<dbReference type="PANTHER" id="PTHR13022">
    <property type="entry name" value="EUKARYOTIC TRANSLATION INITIATION FACTOR 3 SUBUNIT 11"/>
    <property type="match status" value="1"/>
</dbReference>
<dbReference type="GO" id="GO:0006446">
    <property type="term" value="P:regulation of translational initiation"/>
    <property type="evidence" value="ECO:0007669"/>
    <property type="project" value="InterPro"/>
</dbReference>
<dbReference type="SUPFAM" id="SSF48371">
    <property type="entry name" value="ARM repeat"/>
    <property type="match status" value="1"/>
</dbReference>
<dbReference type="InterPro" id="IPR036390">
    <property type="entry name" value="WH_DNA-bd_sf"/>
</dbReference>
<dbReference type="FunFam" id="1.25.40.250:FF:000001">
    <property type="entry name" value="Eukaryotic translation initiation factor 3 subunit K"/>
    <property type="match status" value="1"/>
</dbReference>
<comment type="subunit">
    <text evidence="5">Component of the eukaryotic translation initiation factor 3 (eIF-3) complex.</text>
</comment>
<comment type="subcellular location">
    <subcellularLocation>
        <location evidence="5">Cytoplasm</location>
    </subcellularLocation>
</comment>
<dbReference type="Gene3D" id="1.25.40.250">
    <property type="entry name" value="ARM repeat, domain 1"/>
    <property type="match status" value="1"/>
</dbReference>